<name>A0A1H1TFQ7_9ACTN</name>
<dbReference type="InterPro" id="IPR011712">
    <property type="entry name" value="Sig_transdc_His_kin_sub3_dim/P"/>
</dbReference>
<dbReference type="GO" id="GO:0046983">
    <property type="term" value="F:protein dimerization activity"/>
    <property type="evidence" value="ECO:0007669"/>
    <property type="project" value="InterPro"/>
</dbReference>
<proteinExistence type="predicted"/>
<dbReference type="STRING" id="546871.SAMN04488543_2015"/>
<dbReference type="EMBL" id="LT629749">
    <property type="protein sequence ID" value="SDS59008.1"/>
    <property type="molecule type" value="Genomic_DNA"/>
</dbReference>
<dbReference type="GO" id="GO:0016020">
    <property type="term" value="C:membrane"/>
    <property type="evidence" value="ECO:0007669"/>
    <property type="project" value="InterPro"/>
</dbReference>
<feature type="compositionally biased region" description="Low complexity" evidence="1">
    <location>
        <begin position="373"/>
        <end position="384"/>
    </location>
</feature>
<keyword evidence="3" id="KW-0418">Kinase</keyword>
<evidence type="ECO:0000256" key="1">
    <source>
        <dbReference type="SAM" id="MobiDB-lite"/>
    </source>
</evidence>
<dbReference type="OrthoDB" id="144293at2"/>
<feature type="compositionally biased region" description="Basic and acidic residues" evidence="1">
    <location>
        <begin position="302"/>
        <end position="322"/>
    </location>
</feature>
<feature type="domain" description="Signal transduction histidine kinase subgroup 3 dimerisation and phosphoacceptor" evidence="2">
    <location>
        <begin position="218"/>
        <end position="282"/>
    </location>
</feature>
<dbReference type="Pfam" id="PF07730">
    <property type="entry name" value="HisKA_3"/>
    <property type="match status" value="1"/>
</dbReference>
<feature type="compositionally biased region" description="Basic residues" evidence="1">
    <location>
        <begin position="391"/>
        <end position="401"/>
    </location>
</feature>
<evidence type="ECO:0000313" key="3">
    <source>
        <dbReference type="EMBL" id="SDS59008.1"/>
    </source>
</evidence>
<keyword evidence="4" id="KW-1185">Reference proteome</keyword>
<dbReference type="Gene3D" id="1.20.5.1930">
    <property type="match status" value="1"/>
</dbReference>
<keyword evidence="3" id="KW-0808">Transferase</keyword>
<dbReference type="Proteomes" id="UP000199092">
    <property type="component" value="Chromosome I"/>
</dbReference>
<evidence type="ECO:0000313" key="4">
    <source>
        <dbReference type="Proteomes" id="UP000199092"/>
    </source>
</evidence>
<feature type="region of interest" description="Disordered" evidence="1">
    <location>
        <begin position="302"/>
        <end position="448"/>
    </location>
</feature>
<dbReference type="GO" id="GO:0000155">
    <property type="term" value="F:phosphorelay sensor kinase activity"/>
    <property type="evidence" value="ECO:0007669"/>
    <property type="project" value="InterPro"/>
</dbReference>
<feature type="compositionally biased region" description="Low complexity" evidence="1">
    <location>
        <begin position="424"/>
        <end position="441"/>
    </location>
</feature>
<accession>A0A1H1TFQ7</accession>
<reference evidence="3 4" key="1">
    <citation type="submission" date="2016-10" db="EMBL/GenBank/DDBJ databases">
        <authorList>
            <person name="de Groot N.N."/>
        </authorList>
    </citation>
    <scope>NUCLEOTIDE SEQUENCE [LARGE SCALE GENOMIC DNA]</scope>
    <source>
        <strain evidence="3 4">DSM 21741</strain>
    </source>
</reference>
<feature type="compositionally biased region" description="Basic and acidic residues" evidence="1">
    <location>
        <begin position="342"/>
        <end position="360"/>
    </location>
</feature>
<gene>
    <name evidence="3" type="ORF">SAMN04488543_2015</name>
</gene>
<dbReference type="AlphaFoldDB" id="A0A1H1TFQ7"/>
<sequence>MIGLGAVLVVAAVTEAQALEDSERMTRRLAELVVAPMLPGYLARDPQAVAALDEAVHERMADGVLTDVVVWAADGEIVYSDRPEDVGRHPRRTPPDVAAALGGRVVTTVEADPPGTDGTAPPGVPADQGRPTLYLEVYRPLVVGGLEPLAFEACYDETRVEQLAHRLLRQTLPLVLVPLLLLQLVQVPAAVSLARRLERRGDERARRLERSLDASDRERSRLAAALHDGPVQDLAGVSYVLAAVAPVVPAQHADRVARAQEDLQWALRGLRGLMSDLVPPDLASGTLEEVLDGLGDQLRGEGLDVRLDVPPRGRGGRRDRQRAVPGGLRDGGQRRGARPRGPGRDQRAPRGARPPREERAGAAGGHGRRGGRRPVPLGPALRGAPPAPAARRPRGLARRSAVRGLPGRPGHQRACGDPGGPGGQRPRVVGLTPAGTPPAATAERRLLR</sequence>
<evidence type="ECO:0000259" key="2">
    <source>
        <dbReference type="Pfam" id="PF07730"/>
    </source>
</evidence>
<protein>
    <submittedName>
        <fullName evidence="3">Histidine kinase</fullName>
    </submittedName>
</protein>
<organism evidence="3 4">
    <name type="scientific">Friedmanniella luteola</name>
    <dbReference type="NCBI Taxonomy" id="546871"/>
    <lineage>
        <taxon>Bacteria</taxon>
        <taxon>Bacillati</taxon>
        <taxon>Actinomycetota</taxon>
        <taxon>Actinomycetes</taxon>
        <taxon>Propionibacteriales</taxon>
        <taxon>Nocardioidaceae</taxon>
        <taxon>Friedmanniella</taxon>
    </lineage>
</organism>